<evidence type="ECO:0000313" key="2">
    <source>
        <dbReference type="Proteomes" id="UP000070497"/>
    </source>
</evidence>
<dbReference type="Proteomes" id="UP000070497">
    <property type="component" value="Unassembled WGS sequence"/>
</dbReference>
<organism evidence="1 2">
    <name type="scientific">Streptococcus oralis</name>
    <dbReference type="NCBI Taxonomy" id="1303"/>
    <lineage>
        <taxon>Bacteria</taxon>
        <taxon>Bacillati</taxon>
        <taxon>Bacillota</taxon>
        <taxon>Bacilli</taxon>
        <taxon>Lactobacillales</taxon>
        <taxon>Streptococcaceae</taxon>
        <taxon>Streptococcus</taxon>
    </lineage>
</organism>
<dbReference type="EMBL" id="LQRI01000217">
    <property type="protein sequence ID" value="KXT79583.1"/>
    <property type="molecule type" value="Genomic_DNA"/>
</dbReference>
<gene>
    <name evidence="1" type="ORF">SORDD14_01685</name>
</gene>
<dbReference type="AlphaFoldDB" id="A0A139NUR4"/>
<reference evidence="1 2" key="1">
    <citation type="submission" date="2016-01" db="EMBL/GenBank/DDBJ databases">
        <title>Highly variable Streptococcus oralis are common among viridans streptococci isolated from primates.</title>
        <authorList>
            <person name="Denapaite D."/>
            <person name="Rieger M."/>
            <person name="Koendgen S."/>
            <person name="Brueckner R."/>
            <person name="Ochigava I."/>
            <person name="Kappeler P."/>
            <person name="Maetz-Rensing K."/>
            <person name="Leendertz F."/>
            <person name="Hakenbeck R."/>
        </authorList>
    </citation>
    <scope>NUCLEOTIDE SEQUENCE [LARGE SCALE GENOMIC DNA]</scope>
    <source>
        <strain evidence="1 2">DD14</strain>
    </source>
</reference>
<comment type="caution">
    <text evidence="1">The sequence shown here is derived from an EMBL/GenBank/DDBJ whole genome shotgun (WGS) entry which is preliminary data.</text>
</comment>
<dbReference type="RefSeq" id="WP_061420109.1">
    <property type="nucleotide sequence ID" value="NZ_KQ969340.1"/>
</dbReference>
<protein>
    <submittedName>
        <fullName evidence="1">Uncharacterized protein</fullName>
    </submittedName>
</protein>
<proteinExistence type="predicted"/>
<evidence type="ECO:0000313" key="1">
    <source>
        <dbReference type="EMBL" id="KXT79583.1"/>
    </source>
</evidence>
<accession>A0A139NUR4</accession>
<name>A0A139NUR4_STROR</name>
<dbReference type="PATRIC" id="fig|1303.77.peg.1871"/>
<sequence>MNKRVKKKASKRRAIKRQNAALAAEVTSLKAMINMQGKMIEEMQNINSHNAQATNERFDKLEATNEKMKLDLDNAIISFSKSKKSSWFGRK</sequence>